<dbReference type="GeneID" id="103308913"/>
<dbReference type="InterPro" id="IPR041373">
    <property type="entry name" value="RT_RNaseH"/>
</dbReference>
<dbReference type="GO" id="GO:0016787">
    <property type="term" value="F:hydrolase activity"/>
    <property type="evidence" value="ECO:0007669"/>
    <property type="project" value="UniProtKB-KW"/>
</dbReference>
<dbReference type="OrthoDB" id="6627185at2759"/>
<dbReference type="Pfam" id="PF00078">
    <property type="entry name" value="RVT_1"/>
    <property type="match status" value="1"/>
</dbReference>
<keyword evidence="2" id="KW-0808">Transferase</keyword>
<reference evidence="11" key="1">
    <citation type="submission" date="2010-06" db="EMBL/GenBank/DDBJ databases">
        <authorList>
            <person name="Jiang H."/>
            <person name="Abraham K."/>
            <person name="Ali S."/>
            <person name="Alsbrooks S.L."/>
            <person name="Anim B.N."/>
            <person name="Anosike U.S."/>
            <person name="Attaway T."/>
            <person name="Bandaranaike D.P."/>
            <person name="Battles P.K."/>
            <person name="Bell S.N."/>
            <person name="Bell A.V."/>
            <person name="Beltran B."/>
            <person name="Bickham C."/>
            <person name="Bustamante Y."/>
            <person name="Caleb T."/>
            <person name="Canada A."/>
            <person name="Cardenas V."/>
            <person name="Carter K."/>
            <person name="Chacko J."/>
            <person name="Chandrabose M.N."/>
            <person name="Chavez D."/>
            <person name="Chavez A."/>
            <person name="Chen L."/>
            <person name="Chu H.-S."/>
            <person name="Claassen K.J."/>
            <person name="Cockrell R."/>
            <person name="Collins M."/>
            <person name="Cooper J.A."/>
            <person name="Cree A."/>
            <person name="Curry S.M."/>
            <person name="Da Y."/>
            <person name="Dao M.D."/>
            <person name="Das B."/>
            <person name="Davila M.-L."/>
            <person name="Davy-Carroll L."/>
            <person name="Denson S."/>
            <person name="Dinh H."/>
            <person name="Ebong V.E."/>
            <person name="Edwards J.R."/>
            <person name="Egan A."/>
            <person name="El-Daye J."/>
            <person name="Escobedo L."/>
            <person name="Fernandez S."/>
            <person name="Fernando P.R."/>
            <person name="Flagg N."/>
            <person name="Forbes L.D."/>
            <person name="Fowler R.G."/>
            <person name="Fu Q."/>
            <person name="Gabisi R.A."/>
            <person name="Ganer J."/>
            <person name="Garbino Pronczuk A."/>
            <person name="Garcia R.M."/>
            <person name="Garner T."/>
            <person name="Garrett T.E."/>
            <person name="Gonzalez D.A."/>
            <person name="Hamid H."/>
            <person name="Hawkins E.S."/>
            <person name="Hirani K."/>
            <person name="Hogues M.E."/>
            <person name="Hollins B."/>
            <person name="Hsiao C.-H."/>
            <person name="Jabil R."/>
            <person name="James M.L."/>
            <person name="Jhangiani S.N."/>
            <person name="Johnson B."/>
            <person name="Johnson Q."/>
            <person name="Joshi V."/>
            <person name="Kalu J.B."/>
            <person name="Kam C."/>
            <person name="Kashfia A."/>
            <person name="Keebler J."/>
            <person name="Kisamo H."/>
            <person name="Kovar C.L."/>
            <person name="Lago L.A."/>
            <person name="Lai C.-Y."/>
            <person name="Laidlaw J."/>
            <person name="Lara F."/>
            <person name="Le T.-K."/>
            <person name="Lee S.L."/>
            <person name="Legall F.H."/>
            <person name="Lemon S.J."/>
            <person name="Lewis L.R."/>
            <person name="Li B."/>
            <person name="Liu Y."/>
            <person name="Liu Y.-S."/>
            <person name="Lopez J."/>
            <person name="Lozado R.J."/>
            <person name="Lu J."/>
            <person name="Madu R.C."/>
            <person name="Maheshwari M."/>
            <person name="Maheshwari R."/>
            <person name="Malloy K."/>
            <person name="Martinez E."/>
            <person name="Mathew T."/>
            <person name="Mercado I.C."/>
            <person name="Mercado C."/>
            <person name="Meyer B."/>
            <person name="Montgomery K."/>
            <person name="Morgan M.B."/>
            <person name="Munidasa M."/>
            <person name="Nazareth L.V."/>
            <person name="Nelson J."/>
            <person name="Ng B.M."/>
            <person name="Nguyen N.B."/>
            <person name="Nguyen P.Q."/>
            <person name="Nguyen T."/>
            <person name="Obregon M."/>
            <person name="Okwuonu G.O."/>
            <person name="Onwere C.G."/>
            <person name="Orozco G."/>
            <person name="Parra A."/>
            <person name="Patel S."/>
            <person name="Patil S."/>
            <person name="Perez A."/>
            <person name="Perez Y."/>
            <person name="Pham C."/>
            <person name="Primus E.L."/>
            <person name="Pu L.-L."/>
            <person name="Puazo M."/>
            <person name="Qin X."/>
            <person name="Quiroz J.B."/>
            <person name="Reese J."/>
            <person name="Richards S."/>
            <person name="Rives C.M."/>
            <person name="Robberts R."/>
            <person name="Ruiz S.J."/>
            <person name="Ruiz M.J."/>
            <person name="Santibanez J."/>
            <person name="Schneider B.W."/>
            <person name="Sisson I."/>
            <person name="Smith M."/>
            <person name="Sodergren E."/>
            <person name="Song X.-Z."/>
            <person name="Song B.B."/>
            <person name="Summersgill H."/>
            <person name="Thelus R."/>
            <person name="Thornton R.D."/>
            <person name="Trejos Z.Y."/>
            <person name="Usmani K."/>
            <person name="Vattathil S."/>
            <person name="Villasana D."/>
            <person name="Walker D.L."/>
            <person name="Wang S."/>
            <person name="Wang K."/>
            <person name="White C.S."/>
            <person name="Williams A.C."/>
            <person name="Williamson J."/>
            <person name="Wilson K."/>
            <person name="Woghiren I.O."/>
            <person name="Woodworth J.R."/>
            <person name="Worley K.C."/>
            <person name="Wright R.A."/>
            <person name="Wu W."/>
            <person name="Young L."/>
            <person name="Zhang L."/>
            <person name="Zhang J."/>
            <person name="Zhu Y."/>
            <person name="Muzny D.M."/>
            <person name="Weinstock G."/>
            <person name="Gibbs R.A."/>
        </authorList>
    </citation>
    <scope>NUCLEOTIDE SEQUENCE [LARGE SCALE GENOMIC DNA]</scope>
    <source>
        <strain evidence="11">LSR1</strain>
    </source>
</reference>
<name>A0A8R2B4J8_ACYPI</name>
<evidence type="ECO:0000259" key="8">
    <source>
        <dbReference type="PROSITE" id="PS50878"/>
    </source>
</evidence>
<evidence type="ECO:0000256" key="1">
    <source>
        <dbReference type="ARBA" id="ARBA00012493"/>
    </source>
</evidence>
<dbReference type="Gene3D" id="3.30.420.10">
    <property type="entry name" value="Ribonuclease H-like superfamily/Ribonuclease H"/>
    <property type="match status" value="1"/>
</dbReference>
<dbReference type="FunFam" id="1.10.340.70:FF:000003">
    <property type="entry name" value="Protein CBG25708"/>
    <property type="match status" value="1"/>
</dbReference>
<dbReference type="Pfam" id="PF17917">
    <property type="entry name" value="RT_RNaseH"/>
    <property type="match status" value="1"/>
</dbReference>
<dbReference type="KEGG" id="api:103308913"/>
<keyword evidence="11" id="KW-1185">Reference proteome</keyword>
<dbReference type="InterPro" id="IPR036397">
    <property type="entry name" value="RNaseH_sf"/>
</dbReference>
<protein>
    <recommendedName>
        <fullName evidence="1">RNA-directed DNA polymerase</fullName>
        <ecNumber evidence="1">2.7.7.49</ecNumber>
    </recommendedName>
</protein>
<dbReference type="SUPFAM" id="SSF53098">
    <property type="entry name" value="Ribonuclease H-like"/>
    <property type="match status" value="1"/>
</dbReference>
<dbReference type="GO" id="GO:0003676">
    <property type="term" value="F:nucleic acid binding"/>
    <property type="evidence" value="ECO:0007669"/>
    <property type="project" value="InterPro"/>
</dbReference>
<dbReference type="PROSITE" id="PS50994">
    <property type="entry name" value="INTEGRASE"/>
    <property type="match status" value="1"/>
</dbReference>
<dbReference type="Gene3D" id="3.10.10.10">
    <property type="entry name" value="HIV Type 1 Reverse Transcriptase, subunit A, domain 1"/>
    <property type="match status" value="1"/>
</dbReference>
<proteinExistence type="predicted"/>
<keyword evidence="3" id="KW-0548">Nucleotidyltransferase</keyword>
<dbReference type="PANTHER" id="PTHR37984:SF5">
    <property type="entry name" value="PROTEIN NYNRIN-LIKE"/>
    <property type="match status" value="1"/>
</dbReference>
<dbReference type="GO" id="GO:0004519">
    <property type="term" value="F:endonuclease activity"/>
    <property type="evidence" value="ECO:0007669"/>
    <property type="project" value="UniProtKB-KW"/>
</dbReference>
<evidence type="ECO:0000256" key="7">
    <source>
        <dbReference type="ARBA" id="ARBA00022918"/>
    </source>
</evidence>
<dbReference type="Pfam" id="PF17921">
    <property type="entry name" value="Integrase_H2C2"/>
    <property type="match status" value="1"/>
</dbReference>
<evidence type="ECO:0000313" key="11">
    <source>
        <dbReference type="Proteomes" id="UP000007819"/>
    </source>
</evidence>
<feature type="domain" description="Reverse transcriptase" evidence="8">
    <location>
        <begin position="141"/>
        <end position="319"/>
    </location>
</feature>
<dbReference type="PROSITE" id="PS50878">
    <property type="entry name" value="RT_POL"/>
    <property type="match status" value="1"/>
</dbReference>
<dbReference type="Proteomes" id="UP000007819">
    <property type="component" value="Chromosome A1"/>
</dbReference>
<keyword evidence="7" id="KW-0695">RNA-directed DNA polymerase</keyword>
<dbReference type="SUPFAM" id="SSF56672">
    <property type="entry name" value="DNA/RNA polymerases"/>
    <property type="match status" value="1"/>
</dbReference>
<dbReference type="EC" id="2.7.7.49" evidence="1"/>
<evidence type="ECO:0000256" key="3">
    <source>
        <dbReference type="ARBA" id="ARBA00022695"/>
    </source>
</evidence>
<dbReference type="CDD" id="cd01647">
    <property type="entry name" value="RT_LTR"/>
    <property type="match status" value="1"/>
</dbReference>
<evidence type="ECO:0000256" key="4">
    <source>
        <dbReference type="ARBA" id="ARBA00022722"/>
    </source>
</evidence>
<dbReference type="GO" id="GO:0003964">
    <property type="term" value="F:RNA-directed DNA polymerase activity"/>
    <property type="evidence" value="ECO:0007669"/>
    <property type="project" value="UniProtKB-KW"/>
</dbReference>
<dbReference type="InterPro" id="IPR001584">
    <property type="entry name" value="Integrase_cat-core"/>
</dbReference>
<keyword evidence="6" id="KW-0378">Hydrolase</keyword>
<evidence type="ECO:0000256" key="6">
    <source>
        <dbReference type="ARBA" id="ARBA00022801"/>
    </source>
</evidence>
<dbReference type="EnsemblMetazoa" id="XM_008183163.1">
    <property type="protein sequence ID" value="XP_008181385.1"/>
    <property type="gene ID" value="LOC103308913"/>
</dbReference>
<dbReference type="InterPro" id="IPR000477">
    <property type="entry name" value="RT_dom"/>
</dbReference>
<keyword evidence="5" id="KW-0255">Endonuclease</keyword>
<evidence type="ECO:0000256" key="5">
    <source>
        <dbReference type="ARBA" id="ARBA00022759"/>
    </source>
</evidence>
<accession>A0A8R2B4J8</accession>
<dbReference type="GO" id="GO:0015074">
    <property type="term" value="P:DNA integration"/>
    <property type="evidence" value="ECO:0007669"/>
    <property type="project" value="InterPro"/>
</dbReference>
<evidence type="ECO:0000313" key="10">
    <source>
        <dbReference type="EnsemblMetazoa" id="XP_008181385.1"/>
    </source>
</evidence>
<feature type="domain" description="Integrase catalytic" evidence="9">
    <location>
        <begin position="644"/>
        <end position="703"/>
    </location>
</feature>
<dbReference type="InterPro" id="IPR012337">
    <property type="entry name" value="RNaseH-like_sf"/>
</dbReference>
<dbReference type="InterPro" id="IPR043128">
    <property type="entry name" value="Rev_trsase/Diguanyl_cyclase"/>
</dbReference>
<dbReference type="GO" id="GO:0042575">
    <property type="term" value="C:DNA polymerase complex"/>
    <property type="evidence" value="ECO:0007669"/>
    <property type="project" value="UniProtKB-ARBA"/>
</dbReference>
<dbReference type="PANTHER" id="PTHR37984">
    <property type="entry name" value="PROTEIN CBG26694"/>
    <property type="match status" value="1"/>
</dbReference>
<dbReference type="AlphaFoldDB" id="A0A8R2B4J8"/>
<dbReference type="InterPro" id="IPR043502">
    <property type="entry name" value="DNA/RNA_pol_sf"/>
</dbReference>
<evidence type="ECO:0000256" key="2">
    <source>
        <dbReference type="ARBA" id="ARBA00022679"/>
    </source>
</evidence>
<dbReference type="Gene3D" id="3.30.70.270">
    <property type="match status" value="1"/>
</dbReference>
<reference evidence="10" key="2">
    <citation type="submission" date="2022-06" db="UniProtKB">
        <authorList>
            <consortium name="EnsemblMetazoa"/>
        </authorList>
    </citation>
    <scope>IDENTIFICATION</scope>
</reference>
<dbReference type="InterPro" id="IPR050951">
    <property type="entry name" value="Retrovirus_Pol_polyprotein"/>
</dbReference>
<dbReference type="CDD" id="cd09274">
    <property type="entry name" value="RNase_HI_RT_Ty3"/>
    <property type="match status" value="1"/>
</dbReference>
<organism evidence="10 11">
    <name type="scientific">Acyrthosiphon pisum</name>
    <name type="common">Pea aphid</name>
    <dbReference type="NCBI Taxonomy" id="7029"/>
    <lineage>
        <taxon>Eukaryota</taxon>
        <taxon>Metazoa</taxon>
        <taxon>Ecdysozoa</taxon>
        <taxon>Arthropoda</taxon>
        <taxon>Hexapoda</taxon>
        <taxon>Insecta</taxon>
        <taxon>Pterygota</taxon>
        <taxon>Neoptera</taxon>
        <taxon>Paraneoptera</taxon>
        <taxon>Hemiptera</taxon>
        <taxon>Sternorrhyncha</taxon>
        <taxon>Aphidomorpha</taxon>
        <taxon>Aphidoidea</taxon>
        <taxon>Aphididae</taxon>
        <taxon>Macrosiphini</taxon>
        <taxon>Acyrthosiphon</taxon>
    </lineage>
</organism>
<sequence length="790" mass="89573">MKVNHIDQAEINDINNSDVSLEAYNNSVIIPLGYFIVDVKVKNYCKKLKLYVIENGGPPIIGRDWLGEFDIFSSKIDINSVANEDISKLFPSVFKDTLGCFKHKQFELYLKDDVVPIFCKPRVLPFSLKDKVSEELDRLVKEDIFVAVETSEWGTPVVPVIKSDGSIRLCGDYKVTLNKFLKVDRYPIPRVNDLISIFQGARLFCTLDLSQAYQQLPLSTNSQKLTTISTLKGLFMYKRLPYGVASAPGILQREMESMLSGIEGVGCFFDDIVVSGIDKPEVNDRLHKVLRKLDFAGLTVRKEKCEYYKTKITFLGYSIDEKGLHIPTDRIKAISDVPTPKNVHELKAFLGLVLIHYNTDFELILACDASPVGVGAVLSHRLPDGKDKPIAFTSRTLSKSEQGYSQIDKEAPALVYGVKYFHQFLFGRKFILRTDHKPLISIFGEGKGIPTMAAHRLQRYAIFLSGYSFTIQFIKGVDNGNADALSRLPLSISDKINFEEYICEEIKRDLVLKEVFFKVFTGKWPDNIKNISDELKPYYYRKNELAIEQGCLMWGHRLVIPTKFRKELLQELHSTHLGIVKMKSLARSYVWWPKIDDDIEKITKECEKCLANSDSPPRSILHSWPWPEGPAQRIHLDFMGPVNVLKEYFSLWGIPAKLVTDNGRSLCSADFELFLKNNGVYHIKTSPYNPSSNGAAENLVLTYLVNMNGVGVWKRHINQIVERVESQDRVLIVPTQGKEITDVCSSDSVGGKVKDLQNGEELVREKELEPTSIIRRSARKMDGSINDTLL</sequence>
<dbReference type="FunFam" id="3.10.20.370:FF:000001">
    <property type="entry name" value="Retrovirus-related Pol polyprotein from transposon 17.6-like protein"/>
    <property type="match status" value="1"/>
</dbReference>
<evidence type="ECO:0000259" key="9">
    <source>
        <dbReference type="PROSITE" id="PS50994"/>
    </source>
</evidence>
<dbReference type="RefSeq" id="XP_008181385.1">
    <property type="nucleotide sequence ID" value="XM_008183163.1"/>
</dbReference>
<dbReference type="Gene3D" id="1.10.340.70">
    <property type="match status" value="1"/>
</dbReference>
<dbReference type="InterPro" id="IPR041588">
    <property type="entry name" value="Integrase_H2C2"/>
</dbReference>
<keyword evidence="4" id="KW-0540">Nuclease</keyword>